<dbReference type="Proteomes" id="UP001487740">
    <property type="component" value="Unassembled WGS sequence"/>
</dbReference>
<accession>A0AAW0UEX5</accession>
<keyword evidence="2" id="KW-1185">Reference proteome</keyword>
<organism evidence="1 2">
    <name type="scientific">Scylla paramamosain</name>
    <name type="common">Mud crab</name>
    <dbReference type="NCBI Taxonomy" id="85552"/>
    <lineage>
        <taxon>Eukaryota</taxon>
        <taxon>Metazoa</taxon>
        <taxon>Ecdysozoa</taxon>
        <taxon>Arthropoda</taxon>
        <taxon>Crustacea</taxon>
        <taxon>Multicrustacea</taxon>
        <taxon>Malacostraca</taxon>
        <taxon>Eumalacostraca</taxon>
        <taxon>Eucarida</taxon>
        <taxon>Decapoda</taxon>
        <taxon>Pleocyemata</taxon>
        <taxon>Brachyura</taxon>
        <taxon>Eubrachyura</taxon>
        <taxon>Portunoidea</taxon>
        <taxon>Portunidae</taxon>
        <taxon>Portuninae</taxon>
        <taxon>Scylla</taxon>
    </lineage>
</organism>
<proteinExistence type="predicted"/>
<protein>
    <submittedName>
        <fullName evidence="1">Uncharacterized protein</fullName>
    </submittedName>
</protein>
<sequence length="131" mass="14730">MLHLTCSPTQVLLEDKAQHPQALLDRDAGLWVPAVCGGIPGGKHQLMMTEEESVCLTRMDSEVELTPRVWRQGKTAEIWQQLRSNPSLDPDEDTSCMTLKVWDILGDENLTWHGDEKEMNLCAEEKIEAAS</sequence>
<reference evidence="1 2" key="1">
    <citation type="submission" date="2023-03" db="EMBL/GenBank/DDBJ databases">
        <title>High-quality genome of Scylla paramamosain provides insights in environmental adaptation.</title>
        <authorList>
            <person name="Zhang L."/>
        </authorList>
    </citation>
    <scope>NUCLEOTIDE SEQUENCE [LARGE SCALE GENOMIC DNA]</scope>
    <source>
        <strain evidence="1">LZ_2023a</strain>
        <tissue evidence="1">Muscle</tissue>
    </source>
</reference>
<dbReference type="EMBL" id="JARAKH010000012">
    <property type="protein sequence ID" value="KAK8397991.1"/>
    <property type="molecule type" value="Genomic_DNA"/>
</dbReference>
<dbReference type="AlphaFoldDB" id="A0AAW0UEX5"/>
<evidence type="ECO:0000313" key="1">
    <source>
        <dbReference type="EMBL" id="KAK8397991.1"/>
    </source>
</evidence>
<comment type="caution">
    <text evidence="1">The sequence shown here is derived from an EMBL/GenBank/DDBJ whole genome shotgun (WGS) entry which is preliminary data.</text>
</comment>
<evidence type="ECO:0000313" key="2">
    <source>
        <dbReference type="Proteomes" id="UP001487740"/>
    </source>
</evidence>
<gene>
    <name evidence="1" type="ORF">O3P69_003707</name>
</gene>
<name>A0AAW0UEX5_SCYPA</name>